<keyword evidence="2 8" id="KW-0808">Transferase</keyword>
<dbReference type="Proteomes" id="UP000683925">
    <property type="component" value="Unassembled WGS sequence"/>
</dbReference>
<evidence type="ECO:0000256" key="3">
    <source>
        <dbReference type="ARBA" id="ARBA00022692"/>
    </source>
</evidence>
<evidence type="ECO:0000259" key="9">
    <source>
        <dbReference type="Pfam" id="PF01529"/>
    </source>
</evidence>
<dbReference type="PANTHER" id="PTHR22883">
    <property type="entry name" value="ZINC FINGER DHHC DOMAIN CONTAINING PROTEIN"/>
    <property type="match status" value="1"/>
</dbReference>
<comment type="catalytic activity">
    <reaction evidence="8">
        <text>L-cysteinyl-[protein] + hexadecanoyl-CoA = S-hexadecanoyl-L-cysteinyl-[protein] + CoA</text>
        <dbReference type="Rhea" id="RHEA:36683"/>
        <dbReference type="Rhea" id="RHEA-COMP:10131"/>
        <dbReference type="Rhea" id="RHEA-COMP:11032"/>
        <dbReference type="ChEBI" id="CHEBI:29950"/>
        <dbReference type="ChEBI" id="CHEBI:57287"/>
        <dbReference type="ChEBI" id="CHEBI:57379"/>
        <dbReference type="ChEBI" id="CHEBI:74151"/>
        <dbReference type="EC" id="2.3.1.225"/>
    </reaction>
</comment>
<feature type="transmembrane region" description="Helical" evidence="8">
    <location>
        <begin position="172"/>
        <end position="192"/>
    </location>
</feature>
<reference evidence="10" key="1">
    <citation type="submission" date="2021-01" db="EMBL/GenBank/DDBJ databases">
        <authorList>
            <consortium name="Genoscope - CEA"/>
            <person name="William W."/>
        </authorList>
    </citation>
    <scope>NUCLEOTIDE SEQUENCE</scope>
</reference>
<comment type="caution">
    <text evidence="10">The sequence shown here is derived from an EMBL/GenBank/DDBJ whole genome shotgun (WGS) entry which is preliminary data.</text>
</comment>
<dbReference type="EMBL" id="CAJJDP010000120">
    <property type="protein sequence ID" value="CAD8199856.1"/>
    <property type="molecule type" value="Genomic_DNA"/>
</dbReference>
<feature type="domain" description="Palmitoyltransferase DHHC" evidence="9">
    <location>
        <begin position="130"/>
        <end position="226"/>
    </location>
</feature>
<keyword evidence="5 8" id="KW-0472">Membrane</keyword>
<proteinExistence type="inferred from homology"/>
<comment type="domain">
    <text evidence="8">The DHHC domain is required for palmitoyltransferase activity.</text>
</comment>
<dbReference type="GO" id="GO:0006612">
    <property type="term" value="P:protein targeting to membrane"/>
    <property type="evidence" value="ECO:0007669"/>
    <property type="project" value="TreeGrafter"/>
</dbReference>
<keyword evidence="3 8" id="KW-0812">Transmembrane</keyword>
<dbReference type="PROSITE" id="PS50216">
    <property type="entry name" value="DHHC"/>
    <property type="match status" value="1"/>
</dbReference>
<dbReference type="GO" id="GO:0016020">
    <property type="term" value="C:membrane"/>
    <property type="evidence" value="ECO:0007669"/>
    <property type="project" value="UniProtKB-SubCell"/>
</dbReference>
<evidence type="ECO:0000313" key="11">
    <source>
        <dbReference type="Proteomes" id="UP000683925"/>
    </source>
</evidence>
<protein>
    <recommendedName>
        <fullName evidence="8">Palmitoyltransferase</fullName>
        <ecNumber evidence="8">2.3.1.225</ecNumber>
    </recommendedName>
</protein>
<dbReference type="GO" id="GO:0019706">
    <property type="term" value="F:protein-cysteine S-palmitoyltransferase activity"/>
    <property type="evidence" value="ECO:0007669"/>
    <property type="project" value="UniProtKB-EC"/>
</dbReference>
<dbReference type="EC" id="2.3.1.225" evidence="8"/>
<keyword evidence="11" id="KW-1185">Reference proteome</keyword>
<keyword evidence="4 8" id="KW-1133">Transmembrane helix</keyword>
<accession>A0A8S1XF25</accession>
<feature type="transmembrane region" description="Helical" evidence="8">
    <location>
        <begin position="50"/>
        <end position="68"/>
    </location>
</feature>
<evidence type="ECO:0000256" key="7">
    <source>
        <dbReference type="ARBA" id="ARBA00038298"/>
    </source>
</evidence>
<dbReference type="Pfam" id="PF01529">
    <property type="entry name" value="DHHC"/>
    <property type="match status" value="1"/>
</dbReference>
<dbReference type="GO" id="GO:0005794">
    <property type="term" value="C:Golgi apparatus"/>
    <property type="evidence" value="ECO:0007669"/>
    <property type="project" value="TreeGrafter"/>
</dbReference>
<comment type="similarity">
    <text evidence="7">Belongs to the DHHC palmitoyltransferase family. PFA5 subfamily.</text>
</comment>
<name>A0A8S1XF25_PAROT</name>
<sequence>MEHILIKAEGVENYGSMDMSPECVPRPLNDNNSFGEYVIIAKTIFLGPHWPLFAGTLIGFNIFAYLMIRNQIAQGHDITFGIIITIVQSIFYLAIGLANPGIANDSSLNYKYLGQLYTLPNKPQQRNVWYCEKCQKIQPPRSDHCPFCRVCIKNYDHHCPWTGKCIGGENLLHFWAFLISTIVFFTYFITILMDQIAQLQFDIAIFRVSPIFYIQLLAKVIRIFIVQQVVVSKFSYFDLAYSLQFQLSILQPQYAKIASQSITIFGEQQISLRNIQRDQSKDGIDILQEEEVGYYFCKMTNFLFYKQFNDHLIQSINRNVIMYLIGNSSQQSMLVQWERCIFDNIKPGYIHIWSKNKSAEDMHRNLMRIKSCIRGVIVVFIQELIFFKLDVQTGFGNC</sequence>
<dbReference type="OrthoDB" id="4096362at2759"/>
<dbReference type="InterPro" id="IPR039859">
    <property type="entry name" value="PFA4/ZDH16/20/ERF2-like"/>
</dbReference>
<evidence type="ECO:0000256" key="5">
    <source>
        <dbReference type="ARBA" id="ARBA00023136"/>
    </source>
</evidence>
<dbReference type="AlphaFoldDB" id="A0A8S1XF25"/>
<gene>
    <name evidence="10" type="ORF">POCTA_138.1.T1200156</name>
</gene>
<evidence type="ECO:0000256" key="6">
    <source>
        <dbReference type="ARBA" id="ARBA00023315"/>
    </source>
</evidence>
<dbReference type="GO" id="GO:0005783">
    <property type="term" value="C:endoplasmic reticulum"/>
    <property type="evidence" value="ECO:0007669"/>
    <property type="project" value="TreeGrafter"/>
</dbReference>
<evidence type="ECO:0000256" key="8">
    <source>
        <dbReference type="RuleBase" id="RU079119"/>
    </source>
</evidence>
<evidence type="ECO:0000313" key="10">
    <source>
        <dbReference type="EMBL" id="CAD8199856.1"/>
    </source>
</evidence>
<comment type="subcellular location">
    <subcellularLocation>
        <location evidence="1">Membrane</location>
        <topology evidence="1">Multi-pass membrane protein</topology>
    </subcellularLocation>
</comment>
<evidence type="ECO:0000256" key="1">
    <source>
        <dbReference type="ARBA" id="ARBA00004141"/>
    </source>
</evidence>
<evidence type="ECO:0000256" key="2">
    <source>
        <dbReference type="ARBA" id="ARBA00022679"/>
    </source>
</evidence>
<feature type="transmembrane region" description="Helical" evidence="8">
    <location>
        <begin position="204"/>
        <end position="225"/>
    </location>
</feature>
<dbReference type="PANTHER" id="PTHR22883:SF23">
    <property type="entry name" value="PALMITOYLTRANSFERASE ZDHHC6"/>
    <property type="match status" value="1"/>
</dbReference>
<feature type="transmembrane region" description="Helical" evidence="8">
    <location>
        <begin position="80"/>
        <end position="102"/>
    </location>
</feature>
<evidence type="ECO:0000256" key="4">
    <source>
        <dbReference type="ARBA" id="ARBA00022989"/>
    </source>
</evidence>
<dbReference type="InterPro" id="IPR001594">
    <property type="entry name" value="Palmitoyltrfase_DHHC"/>
</dbReference>
<organism evidence="10 11">
    <name type="scientific">Paramecium octaurelia</name>
    <dbReference type="NCBI Taxonomy" id="43137"/>
    <lineage>
        <taxon>Eukaryota</taxon>
        <taxon>Sar</taxon>
        <taxon>Alveolata</taxon>
        <taxon>Ciliophora</taxon>
        <taxon>Intramacronucleata</taxon>
        <taxon>Oligohymenophorea</taxon>
        <taxon>Peniculida</taxon>
        <taxon>Parameciidae</taxon>
        <taxon>Paramecium</taxon>
    </lineage>
</organism>
<keyword evidence="6 8" id="KW-0012">Acyltransferase</keyword>